<evidence type="ECO:0000313" key="2">
    <source>
        <dbReference type="Proteomes" id="UP000190102"/>
    </source>
</evidence>
<proteinExistence type="predicted"/>
<organism evidence="1 2">
    <name type="scientific">Trichlorobacter thiogenes</name>
    <dbReference type="NCBI Taxonomy" id="115783"/>
    <lineage>
        <taxon>Bacteria</taxon>
        <taxon>Pseudomonadati</taxon>
        <taxon>Thermodesulfobacteriota</taxon>
        <taxon>Desulfuromonadia</taxon>
        <taxon>Geobacterales</taxon>
        <taxon>Geobacteraceae</taxon>
        <taxon>Trichlorobacter</taxon>
    </lineage>
</organism>
<dbReference type="OrthoDB" id="9799862at2"/>
<dbReference type="Pfam" id="PF06289">
    <property type="entry name" value="FlbD"/>
    <property type="match status" value="1"/>
</dbReference>
<dbReference type="EMBL" id="FUWR01000001">
    <property type="protein sequence ID" value="SJZ39213.1"/>
    <property type="molecule type" value="Genomic_DNA"/>
</dbReference>
<dbReference type="InterPro" id="IPR009384">
    <property type="entry name" value="SwrD-like"/>
</dbReference>
<keyword evidence="1" id="KW-0282">Flagellum</keyword>
<dbReference type="AlphaFoldDB" id="A0A1T4KA70"/>
<protein>
    <submittedName>
        <fullName evidence="1">Flagellar protein FlbD</fullName>
    </submittedName>
</protein>
<evidence type="ECO:0000313" key="1">
    <source>
        <dbReference type="EMBL" id="SJZ39213.1"/>
    </source>
</evidence>
<accession>A0A1T4KA70</accession>
<keyword evidence="2" id="KW-1185">Reference proteome</keyword>
<keyword evidence="1" id="KW-0966">Cell projection</keyword>
<dbReference type="STRING" id="115783.SAMN02745119_00423"/>
<dbReference type="RefSeq" id="WP_078788711.1">
    <property type="nucleotide sequence ID" value="NZ_FUWR01000001.1"/>
</dbReference>
<gene>
    <name evidence="1" type="ORF">SAMN02745119_00423</name>
</gene>
<keyword evidence="1" id="KW-0969">Cilium</keyword>
<sequence>MILVTRLDRQVMFLNPDHIVSVEETPDTVITLFNGHHFLVREHCQVILNRIIAFRTKILRRSVAVPNGRAYLRRQRNAQYHRSESEHFLNANTKAALQPLHRQDT</sequence>
<name>A0A1T4KA70_9BACT</name>
<dbReference type="PANTHER" id="PTHR39185">
    <property type="entry name" value="SWARMING MOTILITY PROTEIN SWRD"/>
    <property type="match status" value="1"/>
</dbReference>
<dbReference type="PANTHER" id="PTHR39185:SF1">
    <property type="entry name" value="SWARMING MOTILITY PROTEIN SWRD"/>
    <property type="match status" value="1"/>
</dbReference>
<dbReference type="Proteomes" id="UP000190102">
    <property type="component" value="Unassembled WGS sequence"/>
</dbReference>
<reference evidence="2" key="1">
    <citation type="submission" date="2017-02" db="EMBL/GenBank/DDBJ databases">
        <authorList>
            <person name="Varghese N."/>
            <person name="Submissions S."/>
        </authorList>
    </citation>
    <scope>NUCLEOTIDE SEQUENCE [LARGE SCALE GENOMIC DNA]</scope>
    <source>
        <strain evidence="2">ATCC BAA-34</strain>
    </source>
</reference>